<dbReference type="HOGENOM" id="CLU_046679_0_0_7"/>
<evidence type="ECO:0000313" key="6">
    <source>
        <dbReference type="Proteomes" id="UP000000577"/>
    </source>
</evidence>
<evidence type="ECO:0000256" key="3">
    <source>
        <dbReference type="ARBA" id="ARBA00023098"/>
    </source>
</evidence>
<dbReference type="eggNOG" id="COG1752">
    <property type="taxonomic scope" value="Bacteria"/>
</dbReference>
<dbReference type="InterPro" id="IPR016035">
    <property type="entry name" value="Acyl_Trfase/lysoPLipase"/>
</dbReference>
<dbReference type="EnsemblBacteria" id="AAR35957">
    <property type="protein sequence ID" value="AAR35957"/>
    <property type="gene ID" value="GSU2584"/>
</dbReference>
<keyword evidence="3" id="KW-0443">Lipid metabolism</keyword>
<dbReference type="EMBL" id="AE017180">
    <property type="protein sequence ID" value="AAR35957.1"/>
    <property type="molecule type" value="Genomic_DNA"/>
</dbReference>
<feature type="domain" description="PNPLA" evidence="4">
    <location>
        <begin position="58"/>
        <end position="298"/>
    </location>
</feature>
<dbReference type="GO" id="GO:0016042">
    <property type="term" value="P:lipid catabolic process"/>
    <property type="evidence" value="ECO:0007669"/>
    <property type="project" value="UniProtKB-KW"/>
</dbReference>
<keyword evidence="2" id="KW-0442">Lipid degradation</keyword>
<name>Q74A07_GEOSL</name>
<proteinExistence type="predicted"/>
<reference evidence="5 6" key="1">
    <citation type="journal article" date="2003" name="Science">
        <title>Genome of Geobacter sulfurreducens: metal reduction in subsurface environments.</title>
        <authorList>
            <person name="Methe B.A."/>
            <person name="Nelson K.E."/>
            <person name="Eisen J.A."/>
            <person name="Paulsen I.T."/>
            <person name="Nelson W."/>
            <person name="Heidelberg J.F."/>
            <person name="Wu D."/>
            <person name="Wu M."/>
            <person name="Ward N."/>
            <person name="Beanan M.J."/>
            <person name="Dodson R.J."/>
            <person name="Madupu R."/>
            <person name="Brinkac L.M."/>
            <person name="Daugherty S.C."/>
            <person name="DeBoy R.T."/>
            <person name="Durkin A.S."/>
            <person name="Gwinn M."/>
            <person name="Kolonay J.F."/>
            <person name="Sullivan S.A."/>
            <person name="Haft D.H."/>
            <person name="Selengut J."/>
            <person name="Davidsen T.M."/>
            <person name="Zafar N."/>
            <person name="White O."/>
            <person name="Tran B."/>
            <person name="Romero C."/>
            <person name="Forberger H.A."/>
            <person name="Weidman J."/>
            <person name="Khouri H."/>
            <person name="Feldblyum T.V."/>
            <person name="Utterback T.R."/>
            <person name="Van Aken S.E."/>
            <person name="Lovley D.R."/>
            <person name="Fraser C.M."/>
        </authorList>
    </citation>
    <scope>NUCLEOTIDE SEQUENCE [LARGE SCALE GENOMIC DNA]</scope>
    <source>
        <strain evidence="6">ATCC 51573 / DSM 12127 / PCA</strain>
    </source>
</reference>
<dbReference type="PROSITE" id="PS51257">
    <property type="entry name" value="PROKAR_LIPOPROTEIN"/>
    <property type="match status" value="1"/>
</dbReference>
<evidence type="ECO:0000259" key="4">
    <source>
        <dbReference type="Pfam" id="PF01734"/>
    </source>
</evidence>
<dbReference type="SUPFAM" id="SSF52151">
    <property type="entry name" value="FabD/lysophospholipase-like"/>
    <property type="match status" value="1"/>
</dbReference>
<dbReference type="PATRIC" id="fig|243231.5.peg.2616"/>
<evidence type="ECO:0000256" key="1">
    <source>
        <dbReference type="ARBA" id="ARBA00022801"/>
    </source>
</evidence>
<keyword evidence="6" id="KW-1185">Reference proteome</keyword>
<dbReference type="AlphaFoldDB" id="Q74A07"/>
<dbReference type="InterPro" id="IPR050301">
    <property type="entry name" value="NTE"/>
</dbReference>
<dbReference type="Proteomes" id="UP000000577">
    <property type="component" value="Chromosome"/>
</dbReference>
<dbReference type="GO" id="GO:0016787">
    <property type="term" value="F:hydrolase activity"/>
    <property type="evidence" value="ECO:0007669"/>
    <property type="project" value="UniProtKB-KW"/>
</dbReference>
<organism evidence="5 6">
    <name type="scientific">Geobacter sulfurreducens (strain ATCC 51573 / DSM 12127 / PCA)</name>
    <dbReference type="NCBI Taxonomy" id="243231"/>
    <lineage>
        <taxon>Bacteria</taxon>
        <taxon>Pseudomonadati</taxon>
        <taxon>Thermodesulfobacteriota</taxon>
        <taxon>Desulfuromonadia</taxon>
        <taxon>Geobacterales</taxon>
        <taxon>Geobacteraceae</taxon>
        <taxon>Geobacter</taxon>
    </lineage>
</organism>
<dbReference type="PANTHER" id="PTHR14226">
    <property type="entry name" value="NEUROPATHY TARGET ESTERASE/SWISS CHEESE D.MELANOGASTER"/>
    <property type="match status" value="1"/>
</dbReference>
<reference evidence="5 6" key="2">
    <citation type="journal article" date="2012" name="BMC Genomics">
        <title>Comparative genomic analysis of Geobacter sulfurreducens KN400, a strain with enhanced capacity for extracellular electron transfer and electricity production.</title>
        <authorList>
            <person name="Butler J.E."/>
            <person name="Young N.D."/>
            <person name="Aklujkar M."/>
            <person name="Lovley D.R."/>
        </authorList>
    </citation>
    <scope>NUCLEOTIDE SEQUENCE [LARGE SCALE GENOMIC DNA]</scope>
    <source>
        <strain evidence="6">ATCC 51573 / DSM 12127 / PCA</strain>
    </source>
</reference>
<keyword evidence="1" id="KW-0378">Hydrolase</keyword>
<keyword evidence="5" id="KW-0449">Lipoprotein</keyword>
<protein>
    <submittedName>
        <fullName evidence="5">Lipoprotein, putative</fullName>
    </submittedName>
</protein>
<accession>Q74A07</accession>
<dbReference type="OrthoDB" id="8541087at2"/>
<sequence length="497" mass="54245">MRVTGRGLRLFLAGAALVAGGCAHYPENPRLAAVSTEAGYRYSVVRPRPTADKPFVLLAFSGGGTRAAAFSFGLMEELNRVEYAGRDGARHRLLDDVEIISSVSGGSFTSAYYALYPDRFFDDFPGTFLYRDIQGGLVRRLFNPYNWWRLASPDFSRIDMAEEYYNDTVFGGKTFADLVAAPGKRAPFLVLNATDISIAHRFEFTQDQFDLLCSDLAGVSVARAVAASSNFPVAFAPLTLTIHKEPCGPLPEWIGLGLDRESNPKRRVADAEAGRSYREPDRLYAHLLDGGLSDNLGLRGPFQAVTTTDSAWSILRYANLNRLGRLMVIAANAKTTKQRSWDARSAPPGIDAVLDVALNGPMDDVSFDSVEMIDGHFQQMRQLARTVDSCNRRLGQECPSAPPIPNPIVTEFTFAELTFDDIPDPRLRLCLQALPTSFALPAKTVDLLRAAAGYLLMGSAEFVGGMQRLDSTWQPRPVAIDPALVDEVCGPASDGGS</sequence>
<evidence type="ECO:0000256" key="2">
    <source>
        <dbReference type="ARBA" id="ARBA00022963"/>
    </source>
</evidence>
<dbReference type="PANTHER" id="PTHR14226:SF78">
    <property type="entry name" value="SLR0060 PROTEIN"/>
    <property type="match status" value="1"/>
</dbReference>
<dbReference type="Gene3D" id="3.40.1090.10">
    <property type="entry name" value="Cytosolic phospholipase A2 catalytic domain"/>
    <property type="match status" value="2"/>
</dbReference>
<dbReference type="Pfam" id="PF01734">
    <property type="entry name" value="Patatin"/>
    <property type="match status" value="1"/>
</dbReference>
<dbReference type="InParanoid" id="Q74A07"/>
<dbReference type="RefSeq" id="WP_010943221.1">
    <property type="nucleotide sequence ID" value="NC_002939.5"/>
</dbReference>
<dbReference type="KEGG" id="gsu:GSU2584"/>
<dbReference type="STRING" id="243231.GSU2584"/>
<evidence type="ECO:0000313" key="5">
    <source>
        <dbReference type="EMBL" id="AAR35957.1"/>
    </source>
</evidence>
<dbReference type="InterPro" id="IPR002641">
    <property type="entry name" value="PNPLA_dom"/>
</dbReference>
<gene>
    <name evidence="5" type="ordered locus">GSU2584</name>
</gene>